<dbReference type="InterPro" id="IPR016439">
    <property type="entry name" value="Lag1/Lac1-like"/>
</dbReference>
<comment type="subcellular location">
    <subcellularLocation>
        <location evidence="1">Membrane</location>
        <topology evidence="1">Multi-pass membrane protein</topology>
    </subcellularLocation>
</comment>
<gene>
    <name evidence="6" type="ORF">PINE0816_LOCUS6735</name>
</gene>
<evidence type="ECO:0000259" key="5">
    <source>
        <dbReference type="Pfam" id="PF03798"/>
    </source>
</evidence>
<organism evidence="6">
    <name type="scientific">Proboscia inermis</name>
    <dbReference type="NCBI Taxonomy" id="420281"/>
    <lineage>
        <taxon>Eukaryota</taxon>
        <taxon>Sar</taxon>
        <taxon>Stramenopiles</taxon>
        <taxon>Ochrophyta</taxon>
        <taxon>Bacillariophyta</taxon>
        <taxon>Coscinodiscophyceae</taxon>
        <taxon>Rhizosoleniophycidae</taxon>
        <taxon>Rhizosoleniales</taxon>
        <taxon>Rhizosoleniaceae</taxon>
        <taxon>Proboscia</taxon>
    </lineage>
</organism>
<keyword evidence="2" id="KW-0812">Transmembrane</keyword>
<evidence type="ECO:0000256" key="4">
    <source>
        <dbReference type="ARBA" id="ARBA00023136"/>
    </source>
</evidence>
<dbReference type="EMBL" id="HBEL01014108">
    <property type="protein sequence ID" value="CAD8410612.1"/>
    <property type="molecule type" value="Transcribed_RNA"/>
</dbReference>
<sequence>MSLIGRKLASDTHGKEWVAKNEEKMLKFGEYCFRFLYHSSMSLYAIYFFWDAPWVWDTKQLWFEYFSYPVTVSLSWYTLLQCAYNVDAFVYLVEISCVFKSGYPFISWSPTCRGDFNEMAAHHLVTNALVITSSYFRITRSGGMVVS</sequence>
<evidence type="ECO:0000256" key="1">
    <source>
        <dbReference type="ARBA" id="ARBA00004141"/>
    </source>
</evidence>
<name>A0A7S0C2D5_9STRA</name>
<dbReference type="GO" id="GO:0016020">
    <property type="term" value="C:membrane"/>
    <property type="evidence" value="ECO:0007669"/>
    <property type="project" value="UniProtKB-SubCell"/>
</dbReference>
<dbReference type="InterPro" id="IPR006634">
    <property type="entry name" value="TLC-dom"/>
</dbReference>
<dbReference type="Pfam" id="PF03798">
    <property type="entry name" value="TRAM_LAG1_CLN8"/>
    <property type="match status" value="1"/>
</dbReference>
<evidence type="ECO:0000313" key="6">
    <source>
        <dbReference type="EMBL" id="CAD8410612.1"/>
    </source>
</evidence>
<dbReference type="GO" id="GO:0005783">
    <property type="term" value="C:endoplasmic reticulum"/>
    <property type="evidence" value="ECO:0007669"/>
    <property type="project" value="TreeGrafter"/>
</dbReference>
<keyword evidence="3" id="KW-1133">Transmembrane helix</keyword>
<dbReference type="PANTHER" id="PTHR12560">
    <property type="entry name" value="LONGEVITY ASSURANCE FACTOR 1 LAG1"/>
    <property type="match status" value="1"/>
</dbReference>
<proteinExistence type="predicted"/>
<feature type="domain" description="TLC" evidence="5">
    <location>
        <begin position="27"/>
        <end position="145"/>
    </location>
</feature>
<dbReference type="GO" id="GO:0046513">
    <property type="term" value="P:ceramide biosynthetic process"/>
    <property type="evidence" value="ECO:0007669"/>
    <property type="project" value="InterPro"/>
</dbReference>
<dbReference type="GO" id="GO:0050291">
    <property type="term" value="F:sphingosine N-acyltransferase activity"/>
    <property type="evidence" value="ECO:0007669"/>
    <property type="project" value="InterPro"/>
</dbReference>
<dbReference type="AlphaFoldDB" id="A0A7S0C2D5"/>
<accession>A0A7S0C2D5</accession>
<dbReference type="PANTHER" id="PTHR12560:SF0">
    <property type="entry name" value="LD18904P"/>
    <property type="match status" value="1"/>
</dbReference>
<evidence type="ECO:0000256" key="3">
    <source>
        <dbReference type="ARBA" id="ARBA00022989"/>
    </source>
</evidence>
<keyword evidence="4" id="KW-0472">Membrane</keyword>
<reference evidence="6" key="1">
    <citation type="submission" date="2021-01" db="EMBL/GenBank/DDBJ databases">
        <authorList>
            <person name="Corre E."/>
            <person name="Pelletier E."/>
            <person name="Niang G."/>
            <person name="Scheremetjew M."/>
            <person name="Finn R."/>
            <person name="Kale V."/>
            <person name="Holt S."/>
            <person name="Cochrane G."/>
            <person name="Meng A."/>
            <person name="Brown T."/>
            <person name="Cohen L."/>
        </authorList>
    </citation>
    <scope>NUCLEOTIDE SEQUENCE</scope>
    <source>
        <strain evidence="6">CCAP1064/1</strain>
    </source>
</reference>
<evidence type="ECO:0000256" key="2">
    <source>
        <dbReference type="ARBA" id="ARBA00022692"/>
    </source>
</evidence>
<protein>
    <recommendedName>
        <fullName evidence="5">TLC domain-containing protein</fullName>
    </recommendedName>
</protein>